<protein>
    <submittedName>
        <fullName evidence="2">Uncharacterized protein</fullName>
    </submittedName>
</protein>
<feature type="compositionally biased region" description="Low complexity" evidence="1">
    <location>
        <begin position="107"/>
        <end position="120"/>
    </location>
</feature>
<evidence type="ECO:0000256" key="1">
    <source>
        <dbReference type="SAM" id="MobiDB-lite"/>
    </source>
</evidence>
<feature type="region of interest" description="Disordered" evidence="1">
    <location>
        <begin position="62"/>
        <end position="121"/>
    </location>
</feature>
<organism evidence="2 3">
    <name type="scientific">Rotaria magnacalcarata</name>
    <dbReference type="NCBI Taxonomy" id="392030"/>
    <lineage>
        <taxon>Eukaryota</taxon>
        <taxon>Metazoa</taxon>
        <taxon>Spiralia</taxon>
        <taxon>Gnathifera</taxon>
        <taxon>Rotifera</taxon>
        <taxon>Eurotatoria</taxon>
        <taxon>Bdelloidea</taxon>
        <taxon>Philodinida</taxon>
        <taxon>Philodinidae</taxon>
        <taxon>Rotaria</taxon>
    </lineage>
</organism>
<proteinExistence type="predicted"/>
<comment type="caution">
    <text evidence="2">The sequence shown here is derived from an EMBL/GenBank/DDBJ whole genome shotgun (WGS) entry which is preliminary data.</text>
</comment>
<evidence type="ECO:0000313" key="2">
    <source>
        <dbReference type="EMBL" id="CAF5197084.1"/>
    </source>
</evidence>
<dbReference type="Proteomes" id="UP000676336">
    <property type="component" value="Unassembled WGS sequence"/>
</dbReference>
<dbReference type="AlphaFoldDB" id="A0A8S3IAR3"/>
<accession>A0A8S3IAR3</accession>
<reference evidence="2" key="1">
    <citation type="submission" date="2021-02" db="EMBL/GenBank/DDBJ databases">
        <authorList>
            <person name="Nowell W R."/>
        </authorList>
    </citation>
    <scope>NUCLEOTIDE SEQUENCE</scope>
</reference>
<feature type="compositionally biased region" description="Low complexity" evidence="1">
    <location>
        <begin position="62"/>
        <end position="76"/>
    </location>
</feature>
<evidence type="ECO:0000313" key="3">
    <source>
        <dbReference type="Proteomes" id="UP000676336"/>
    </source>
</evidence>
<sequence length="199" mass="21960">MFQQPANLTKRSVVPPIDIITEMVIEQDDVVDDNGVIDDASSDMVIFYDDIEIVEHLSSCSSESDLGSSSSSSSSSCHHYSKPKNANIIQPPPPIPARTLKPSHLINDNNNQQPSSSSSNAKVCELDKFAIRKKFDINTVNDMLNRTDYNFSTSSVTHRHPSARHFVGKLNNDDVSTVNTKSVQPIIINGQGNGNEYKR</sequence>
<gene>
    <name evidence="2" type="ORF">SMN809_LOCUS74387</name>
</gene>
<dbReference type="EMBL" id="CAJOBI010330051">
    <property type="protein sequence ID" value="CAF5197084.1"/>
    <property type="molecule type" value="Genomic_DNA"/>
</dbReference>
<feature type="non-terminal residue" evidence="2">
    <location>
        <position position="199"/>
    </location>
</feature>
<name>A0A8S3IAR3_9BILA</name>